<evidence type="ECO:0000313" key="2">
    <source>
        <dbReference type="Proteomes" id="UP000299102"/>
    </source>
</evidence>
<comment type="caution">
    <text evidence="1">The sequence shown here is derived from an EMBL/GenBank/DDBJ whole genome shotgun (WGS) entry which is preliminary data.</text>
</comment>
<dbReference type="AlphaFoldDB" id="A0A4C1XMC2"/>
<dbReference type="EMBL" id="BGZK01000893">
    <property type="protein sequence ID" value="GBP64270.1"/>
    <property type="molecule type" value="Genomic_DNA"/>
</dbReference>
<keyword evidence="2" id="KW-1185">Reference proteome</keyword>
<protein>
    <submittedName>
        <fullName evidence="1">Uncharacterized protein</fullName>
    </submittedName>
</protein>
<accession>A0A4C1XMC2</accession>
<name>A0A4C1XMC2_EUMVA</name>
<gene>
    <name evidence="1" type="ORF">EVAR_45318_1</name>
</gene>
<dbReference type="Proteomes" id="UP000299102">
    <property type="component" value="Unassembled WGS sequence"/>
</dbReference>
<evidence type="ECO:0000313" key="1">
    <source>
        <dbReference type="EMBL" id="GBP64270.1"/>
    </source>
</evidence>
<organism evidence="1 2">
    <name type="scientific">Eumeta variegata</name>
    <name type="common">Bagworm moth</name>
    <name type="synonym">Eumeta japonica</name>
    <dbReference type="NCBI Taxonomy" id="151549"/>
    <lineage>
        <taxon>Eukaryota</taxon>
        <taxon>Metazoa</taxon>
        <taxon>Ecdysozoa</taxon>
        <taxon>Arthropoda</taxon>
        <taxon>Hexapoda</taxon>
        <taxon>Insecta</taxon>
        <taxon>Pterygota</taxon>
        <taxon>Neoptera</taxon>
        <taxon>Endopterygota</taxon>
        <taxon>Lepidoptera</taxon>
        <taxon>Glossata</taxon>
        <taxon>Ditrysia</taxon>
        <taxon>Tineoidea</taxon>
        <taxon>Psychidae</taxon>
        <taxon>Oiketicinae</taxon>
        <taxon>Eumeta</taxon>
    </lineage>
</organism>
<reference evidence="1 2" key="1">
    <citation type="journal article" date="2019" name="Commun. Biol.">
        <title>The bagworm genome reveals a unique fibroin gene that provides high tensile strength.</title>
        <authorList>
            <person name="Kono N."/>
            <person name="Nakamura H."/>
            <person name="Ohtoshi R."/>
            <person name="Tomita M."/>
            <person name="Numata K."/>
            <person name="Arakawa K."/>
        </authorList>
    </citation>
    <scope>NUCLEOTIDE SEQUENCE [LARGE SCALE GENOMIC DNA]</scope>
</reference>
<sequence length="106" mass="11999">MSSLEPTTNHPASYGPSPVSTRLVVLVTPSRNLLRRCHVKSLPNPQQQASQRSSWAKPVRRTKLHPYVTRLHYVDVYLFTPHARAEIEDLRDLRKSPSPPSLAPLP</sequence>
<proteinExistence type="predicted"/>